<dbReference type="AlphaFoldDB" id="A0A4P2Q9X1"/>
<accession>A0A4P2Q9X1</accession>
<proteinExistence type="predicted"/>
<gene>
    <name evidence="1" type="ORF">SOCEGT47_069860</name>
</gene>
<evidence type="ECO:0000313" key="1">
    <source>
        <dbReference type="EMBL" id="AUX26424.1"/>
    </source>
</evidence>
<evidence type="ECO:0000313" key="2">
    <source>
        <dbReference type="Proteomes" id="UP000295781"/>
    </source>
</evidence>
<dbReference type="Proteomes" id="UP000295781">
    <property type="component" value="Chromosome"/>
</dbReference>
<organism evidence="1 2">
    <name type="scientific">Sorangium cellulosum</name>
    <name type="common">Polyangium cellulosum</name>
    <dbReference type="NCBI Taxonomy" id="56"/>
    <lineage>
        <taxon>Bacteria</taxon>
        <taxon>Pseudomonadati</taxon>
        <taxon>Myxococcota</taxon>
        <taxon>Polyangia</taxon>
        <taxon>Polyangiales</taxon>
        <taxon>Polyangiaceae</taxon>
        <taxon>Sorangium</taxon>
    </lineage>
</organism>
<name>A0A4P2Q9X1_SORCE</name>
<sequence length="131" mass="14223">MRPKGRSHSDVEDLVVVWLQSGKTAVFSHHTALMLHGLSDILPPRIHVTVPPAWTPAVSLPAHVVLHRATLTESEITWHDVVPVTAPLRTIRDCSAAGLDPELVGQARREGIERGMFPAEELPPSAIVAAE</sequence>
<dbReference type="EMBL" id="CP012670">
    <property type="protein sequence ID" value="AUX26424.1"/>
    <property type="molecule type" value="Genomic_DNA"/>
</dbReference>
<reference evidence="1 2" key="1">
    <citation type="submission" date="2015-09" db="EMBL/GenBank/DDBJ databases">
        <title>Sorangium comparison.</title>
        <authorList>
            <person name="Zaburannyi N."/>
            <person name="Bunk B."/>
            <person name="Overmann J."/>
            <person name="Mueller R."/>
        </authorList>
    </citation>
    <scope>NUCLEOTIDE SEQUENCE [LARGE SCALE GENOMIC DNA]</scope>
    <source>
        <strain evidence="1 2">So ceGT47</strain>
    </source>
</reference>
<protein>
    <submittedName>
        <fullName evidence="1">Uncharacterized protein</fullName>
    </submittedName>
</protein>